<protein>
    <submittedName>
        <fullName evidence="3">Adenylosuccinate lyase</fullName>
    </submittedName>
</protein>
<evidence type="ECO:0000313" key="3">
    <source>
        <dbReference type="EMBL" id="KKU25563.1"/>
    </source>
</evidence>
<evidence type="ECO:0000313" key="4">
    <source>
        <dbReference type="Proteomes" id="UP000034175"/>
    </source>
</evidence>
<dbReference type="Gene3D" id="1.10.40.30">
    <property type="entry name" value="Fumarase/aspartase (C-terminal domain)"/>
    <property type="match status" value="1"/>
</dbReference>
<reference evidence="3 4" key="1">
    <citation type="journal article" date="2015" name="Nature">
        <title>rRNA introns, odd ribosomes, and small enigmatic genomes across a large radiation of phyla.</title>
        <authorList>
            <person name="Brown C.T."/>
            <person name="Hug L.A."/>
            <person name="Thomas B.C."/>
            <person name="Sharon I."/>
            <person name="Castelle C.J."/>
            <person name="Singh A."/>
            <person name="Wilkins M.J."/>
            <person name="Williams K.H."/>
            <person name="Banfield J.F."/>
        </authorList>
    </citation>
    <scope>NUCLEOTIDE SEQUENCE [LARGE SCALE GENOMIC DNA]</scope>
</reference>
<dbReference type="EMBL" id="LCMA01000025">
    <property type="protein sequence ID" value="KKU25563.1"/>
    <property type="molecule type" value="Genomic_DNA"/>
</dbReference>
<dbReference type="PANTHER" id="PTHR43172">
    <property type="entry name" value="ADENYLOSUCCINATE LYASE"/>
    <property type="match status" value="1"/>
</dbReference>
<dbReference type="PANTHER" id="PTHR43172:SF1">
    <property type="entry name" value="ADENYLOSUCCINATE LYASE"/>
    <property type="match status" value="1"/>
</dbReference>
<dbReference type="SUPFAM" id="SSF48557">
    <property type="entry name" value="L-aspartase-like"/>
    <property type="match status" value="1"/>
</dbReference>
<accession>A0A0G1R642</accession>
<dbReference type="Pfam" id="PF00206">
    <property type="entry name" value="Lyase_1"/>
    <property type="match status" value="1"/>
</dbReference>
<dbReference type="GO" id="GO:0070626">
    <property type="term" value="F:(S)-2-(5-amino-1-(5-phospho-D-ribosyl)imidazole-4-carboxamido) succinate lyase (fumarate-forming) activity"/>
    <property type="evidence" value="ECO:0007669"/>
    <property type="project" value="TreeGrafter"/>
</dbReference>
<dbReference type="InterPro" id="IPR000362">
    <property type="entry name" value="Fumarate_lyase_fam"/>
</dbReference>
<dbReference type="Proteomes" id="UP000034175">
    <property type="component" value="Unassembled WGS sequence"/>
</dbReference>
<dbReference type="PROSITE" id="PS00163">
    <property type="entry name" value="FUMARATE_LYASES"/>
    <property type="match status" value="1"/>
</dbReference>
<dbReference type="AlphaFoldDB" id="A0A0G1R642"/>
<name>A0A0G1R642_9BACT</name>
<dbReference type="GO" id="GO:0004018">
    <property type="term" value="F:N6-(1,2-dicarboxyethyl)AMP AMP-lyase (fumarate-forming) activity"/>
    <property type="evidence" value="ECO:0007669"/>
    <property type="project" value="TreeGrafter"/>
</dbReference>
<dbReference type="PRINTS" id="PR00149">
    <property type="entry name" value="FUMRATELYASE"/>
</dbReference>
<feature type="domain" description="Fumarate lyase N-terminal" evidence="2">
    <location>
        <begin position="12"/>
        <end position="291"/>
    </location>
</feature>
<dbReference type="PATRIC" id="fig|1619042.3.peg.585"/>
<dbReference type="GO" id="GO:0005829">
    <property type="term" value="C:cytosol"/>
    <property type="evidence" value="ECO:0007669"/>
    <property type="project" value="TreeGrafter"/>
</dbReference>
<dbReference type="GO" id="GO:0044208">
    <property type="term" value="P:'de novo' AMP biosynthetic process"/>
    <property type="evidence" value="ECO:0007669"/>
    <property type="project" value="TreeGrafter"/>
</dbReference>
<keyword evidence="1 3" id="KW-0456">Lyase</keyword>
<proteinExistence type="predicted"/>
<dbReference type="InterPro" id="IPR022761">
    <property type="entry name" value="Fumarate_lyase_N"/>
</dbReference>
<sequence length="500" mass="57071">MTERYEHSEIAGIWSDREKVKRWQNAELAVILARENAGDIPSGIYIKIKNALEQNPCDIAWWREREKVLHHDLNAWLEERIRFIPAELQQYFHQGLTSYDTEEPAFALALKDSLGVVCELAKNLLESLKKKALWYRYLPMNGRTHGQEAELQSFGRRCTTWYKEVDTTFSILNRVSEEATSYSKLSGATGNHSGVSPEIEKRALEIVGLKPLYGVTQIMPRGLYAPLASALMNLVLVCHKVALDVRLGARSGKPLWHEPFGKKQKGSSAMPHKKNTVLAENTEGMARLAFGYASSLQWNIVTWEERAIEQSSVERVAWPDLFHVTVQALGTMTKVIEGLVVYPDNMLREIIDARGTYASNEAKEFLVRHGTTVGIGREDAYRIVQLASFNAFEPSSGSRFARETRYDRLDGFDLIGGLMEKIKHDEPQLVSIEDIIPEGRLHWTSKLDSDTHTIERWNEKLLSLFGTDRCSDMHVEWSQLFKPYRVFEREKVLFEKVLGA</sequence>
<evidence type="ECO:0000259" key="2">
    <source>
        <dbReference type="Pfam" id="PF00206"/>
    </source>
</evidence>
<dbReference type="InterPro" id="IPR020557">
    <property type="entry name" value="Fumarate_lyase_CS"/>
</dbReference>
<gene>
    <name evidence="3" type="ORF">UX39_C0025G0003</name>
</gene>
<comment type="caution">
    <text evidence="3">The sequence shown here is derived from an EMBL/GenBank/DDBJ whole genome shotgun (WGS) entry which is preliminary data.</text>
</comment>
<organism evidence="3 4">
    <name type="scientific">Candidatus Magasanikbacteria bacterium GW2011_GWA2_46_17</name>
    <dbReference type="NCBI Taxonomy" id="1619042"/>
    <lineage>
        <taxon>Bacteria</taxon>
        <taxon>Candidatus Magasanikiibacteriota</taxon>
    </lineage>
</organism>
<evidence type="ECO:0000256" key="1">
    <source>
        <dbReference type="ARBA" id="ARBA00023239"/>
    </source>
</evidence>
<dbReference type="Gene3D" id="1.20.200.10">
    <property type="entry name" value="Fumarase/aspartase (Central domain)"/>
    <property type="match status" value="1"/>
</dbReference>
<dbReference type="InterPro" id="IPR008948">
    <property type="entry name" value="L-Aspartase-like"/>
</dbReference>
<dbReference type="Gene3D" id="1.10.275.60">
    <property type="match status" value="1"/>
</dbReference>